<feature type="coiled-coil region" evidence="1">
    <location>
        <begin position="37"/>
        <end position="64"/>
    </location>
</feature>
<keyword evidence="1" id="KW-0175">Coiled coil</keyword>
<accession>A0A6A6SU27</accession>
<organism evidence="2 3">
    <name type="scientific">Lophiostoma macrostomum CBS 122681</name>
    <dbReference type="NCBI Taxonomy" id="1314788"/>
    <lineage>
        <taxon>Eukaryota</taxon>
        <taxon>Fungi</taxon>
        <taxon>Dikarya</taxon>
        <taxon>Ascomycota</taxon>
        <taxon>Pezizomycotina</taxon>
        <taxon>Dothideomycetes</taxon>
        <taxon>Pleosporomycetidae</taxon>
        <taxon>Pleosporales</taxon>
        <taxon>Lophiostomataceae</taxon>
        <taxon>Lophiostoma</taxon>
    </lineage>
</organism>
<proteinExistence type="predicted"/>
<dbReference type="Proteomes" id="UP000799324">
    <property type="component" value="Unassembled WGS sequence"/>
</dbReference>
<gene>
    <name evidence="2" type="ORF">K491DRAFT_682446</name>
</gene>
<sequence length="345" mass="40040">MAGPRALSEELTLGDVFPFDDDLITLPRKPLSFEDRLKRSQEEMKAARHQVKERADRSEALEKRLPYQGDCGVEEQREMIAEKILLERQEREFEARLMSVATRMSAVVTRRYASEITAKFPREIREIIYGFILQERYGGHWQELRSISGWTPCFGIPQVFFHDFAGKQFAAEIREAHYRSVNFYVQSWTRLRERLTAPVGHGGLVVANLVRTLGIILDPWPPWTHHRGSVHYHKPRGNPREWYYSRAKVLALLLGADHPSQLRIYLELGPTNIRKIREAVMPVVYTMKEHGMTVSMIVDDESFDLDTDRPWKYWQNEFQANSAFVSTPYIASQCMGSFADAFRAS</sequence>
<evidence type="ECO:0000313" key="3">
    <source>
        <dbReference type="Proteomes" id="UP000799324"/>
    </source>
</evidence>
<evidence type="ECO:0000256" key="1">
    <source>
        <dbReference type="SAM" id="Coils"/>
    </source>
</evidence>
<evidence type="ECO:0000313" key="2">
    <source>
        <dbReference type="EMBL" id="KAF2651072.1"/>
    </source>
</evidence>
<name>A0A6A6SU27_9PLEO</name>
<keyword evidence="3" id="KW-1185">Reference proteome</keyword>
<reference evidence="2" key="1">
    <citation type="journal article" date="2020" name="Stud. Mycol.">
        <title>101 Dothideomycetes genomes: a test case for predicting lifestyles and emergence of pathogens.</title>
        <authorList>
            <person name="Haridas S."/>
            <person name="Albert R."/>
            <person name="Binder M."/>
            <person name="Bloem J."/>
            <person name="Labutti K."/>
            <person name="Salamov A."/>
            <person name="Andreopoulos B."/>
            <person name="Baker S."/>
            <person name="Barry K."/>
            <person name="Bills G."/>
            <person name="Bluhm B."/>
            <person name="Cannon C."/>
            <person name="Castanera R."/>
            <person name="Culley D."/>
            <person name="Daum C."/>
            <person name="Ezra D."/>
            <person name="Gonzalez J."/>
            <person name="Henrissat B."/>
            <person name="Kuo A."/>
            <person name="Liang C."/>
            <person name="Lipzen A."/>
            <person name="Lutzoni F."/>
            <person name="Magnuson J."/>
            <person name="Mondo S."/>
            <person name="Nolan M."/>
            <person name="Ohm R."/>
            <person name="Pangilinan J."/>
            <person name="Park H.-J."/>
            <person name="Ramirez L."/>
            <person name="Alfaro M."/>
            <person name="Sun H."/>
            <person name="Tritt A."/>
            <person name="Yoshinaga Y."/>
            <person name="Zwiers L.-H."/>
            <person name="Turgeon B."/>
            <person name="Goodwin S."/>
            <person name="Spatafora J."/>
            <person name="Crous P."/>
            <person name="Grigoriev I."/>
        </authorList>
    </citation>
    <scope>NUCLEOTIDE SEQUENCE</scope>
    <source>
        <strain evidence="2">CBS 122681</strain>
    </source>
</reference>
<dbReference type="AlphaFoldDB" id="A0A6A6SU27"/>
<dbReference type="EMBL" id="MU004435">
    <property type="protein sequence ID" value="KAF2651072.1"/>
    <property type="molecule type" value="Genomic_DNA"/>
</dbReference>
<protein>
    <submittedName>
        <fullName evidence="2">Uncharacterized protein</fullName>
    </submittedName>
</protein>